<gene>
    <name evidence="2" type="ORF">E2C01_089515</name>
</gene>
<sequence>MDRVQEGPGRKVIISAGHSSSRSKLPKIAIGASNLLAARQQVCLVSPGGGGRQDITHAQINAGKENSR</sequence>
<evidence type="ECO:0000256" key="1">
    <source>
        <dbReference type="SAM" id="MobiDB-lite"/>
    </source>
</evidence>
<dbReference type="AlphaFoldDB" id="A0A5B7JC84"/>
<keyword evidence="3" id="KW-1185">Reference proteome</keyword>
<accession>A0A5B7JC84</accession>
<feature type="region of interest" description="Disordered" evidence="1">
    <location>
        <begin position="47"/>
        <end position="68"/>
    </location>
</feature>
<organism evidence="2 3">
    <name type="scientific">Portunus trituberculatus</name>
    <name type="common">Swimming crab</name>
    <name type="synonym">Neptunus trituberculatus</name>
    <dbReference type="NCBI Taxonomy" id="210409"/>
    <lineage>
        <taxon>Eukaryota</taxon>
        <taxon>Metazoa</taxon>
        <taxon>Ecdysozoa</taxon>
        <taxon>Arthropoda</taxon>
        <taxon>Crustacea</taxon>
        <taxon>Multicrustacea</taxon>
        <taxon>Malacostraca</taxon>
        <taxon>Eumalacostraca</taxon>
        <taxon>Eucarida</taxon>
        <taxon>Decapoda</taxon>
        <taxon>Pleocyemata</taxon>
        <taxon>Brachyura</taxon>
        <taxon>Eubrachyura</taxon>
        <taxon>Portunoidea</taxon>
        <taxon>Portunidae</taxon>
        <taxon>Portuninae</taxon>
        <taxon>Portunus</taxon>
    </lineage>
</organism>
<comment type="caution">
    <text evidence="2">The sequence shown here is derived from an EMBL/GenBank/DDBJ whole genome shotgun (WGS) entry which is preliminary data.</text>
</comment>
<reference evidence="2 3" key="1">
    <citation type="submission" date="2019-05" db="EMBL/GenBank/DDBJ databases">
        <title>Another draft genome of Portunus trituberculatus and its Hox gene families provides insights of decapod evolution.</title>
        <authorList>
            <person name="Jeong J.-H."/>
            <person name="Song I."/>
            <person name="Kim S."/>
            <person name="Choi T."/>
            <person name="Kim D."/>
            <person name="Ryu S."/>
            <person name="Kim W."/>
        </authorList>
    </citation>
    <scope>NUCLEOTIDE SEQUENCE [LARGE SCALE GENOMIC DNA]</scope>
    <source>
        <tissue evidence="2">Muscle</tissue>
    </source>
</reference>
<feature type="region of interest" description="Disordered" evidence="1">
    <location>
        <begin position="1"/>
        <end position="22"/>
    </location>
</feature>
<evidence type="ECO:0000313" key="3">
    <source>
        <dbReference type="Proteomes" id="UP000324222"/>
    </source>
</evidence>
<proteinExistence type="predicted"/>
<evidence type="ECO:0000313" key="2">
    <source>
        <dbReference type="EMBL" id="MPC94350.1"/>
    </source>
</evidence>
<name>A0A5B7JC84_PORTR</name>
<protein>
    <submittedName>
        <fullName evidence="2">Uncharacterized protein</fullName>
    </submittedName>
</protein>
<dbReference type="EMBL" id="VSRR010098153">
    <property type="protein sequence ID" value="MPC94350.1"/>
    <property type="molecule type" value="Genomic_DNA"/>
</dbReference>
<dbReference type="Proteomes" id="UP000324222">
    <property type="component" value="Unassembled WGS sequence"/>
</dbReference>